<dbReference type="EMBL" id="CAJPDQ010000013">
    <property type="protein sequence ID" value="CAF9918124.1"/>
    <property type="molecule type" value="Genomic_DNA"/>
</dbReference>
<dbReference type="OrthoDB" id="3563844at2759"/>
<proteinExistence type="predicted"/>
<evidence type="ECO:0000313" key="2">
    <source>
        <dbReference type="EMBL" id="CAF9918124.1"/>
    </source>
</evidence>
<dbReference type="AlphaFoldDB" id="A0A8H3F527"/>
<dbReference type="Gene3D" id="1.25.40.10">
    <property type="entry name" value="Tetratricopeptide repeat domain"/>
    <property type="match status" value="1"/>
</dbReference>
<organism evidence="2 3">
    <name type="scientific">Gomphillus americanus</name>
    <dbReference type="NCBI Taxonomy" id="1940652"/>
    <lineage>
        <taxon>Eukaryota</taxon>
        <taxon>Fungi</taxon>
        <taxon>Dikarya</taxon>
        <taxon>Ascomycota</taxon>
        <taxon>Pezizomycotina</taxon>
        <taxon>Lecanoromycetes</taxon>
        <taxon>OSLEUM clade</taxon>
        <taxon>Ostropomycetidae</taxon>
        <taxon>Ostropales</taxon>
        <taxon>Graphidaceae</taxon>
        <taxon>Gomphilloideae</taxon>
        <taxon>Gomphillus</taxon>
    </lineage>
</organism>
<feature type="region of interest" description="Disordered" evidence="1">
    <location>
        <begin position="242"/>
        <end position="275"/>
    </location>
</feature>
<accession>A0A8H3F527</accession>
<sequence>MGTLNSTIEKLLRHPETQRVVEFKRLFDLEKETWVTEAQEFGIAIRLGSVTRIPTKNVKKYRPLDQLELAHWYADPKALWFLQRWELSAGSGDIKTLYREFATLDTRTTEDQIRRRFMLVFFADIAAIYSPVSIRSSAIEHERLVSIIAENQEDETDIKVKLRKWVRVGRRFRALADYFGNGILLEMPRQISETIVERRFSTDAHGAIDTEALTNVFHMPAEESNVLATFVRKSLTQPFLDVGHTEDSSRWTKRRRHNHEKSAHQLPEADSTIHHDSINRSRQSAIDHDMNSVSSHSMTSSPSRPSAAVSNNSEPVAESSSDASLRTDWPQRATSENSCAVSITAPEHPLSHQNICRSFPEPISGSLPKNREIMLLALLLHYFPKPEGKIDLAALQAIGAKRRAWNSSGEHIGISACDRGVDAVFLSFLSKKTDLEDHLRHLASLEFVSFDSGAVKLERILDQWPAVPENRPYLQSQVALMLCYCFAGCAYTKDFRAIGRLVLPYIQQVSWIDILTDKSIRDSPTMTNFILEGLVGASLFGGTEWKVSAIEVINKIDQSDIDSVLRARIAERVSIIMKSSEDPATLIQTIEQSLETLHSQSREANAWRGLLLGAKGRLFYQKKAFDTSLEVIKTWSIDSPASTHELCVLRKITTLQGLIELNRQDYDKAIKLFQFSKEVCTLPDLAYWDIRSYLMCAYCEANKPHEALRVIMQDGRIELPNCSTKPWDRSLRNIRAAYADTLVCLGRAEQVEEVIHDLRESFSKAQHIIIQDLHRHFRVLLIDARKHHLFTQDWRVTLAKWKEAEQFGRDHELIPYNDPDAAIIQLSMKDAWNRMNKLPTANKELTISLAQQSRNQHSWIRGLRSYWLDQLKLFNPLEHDHQLEDSVSPLQGGGCR</sequence>
<feature type="compositionally biased region" description="Low complexity" evidence="1">
    <location>
        <begin position="292"/>
        <end position="306"/>
    </location>
</feature>
<feature type="region of interest" description="Disordered" evidence="1">
    <location>
        <begin position="289"/>
        <end position="331"/>
    </location>
</feature>
<protein>
    <submittedName>
        <fullName evidence="2">Uncharacterized protein</fullName>
    </submittedName>
</protein>
<comment type="caution">
    <text evidence="2">The sequence shown here is derived from an EMBL/GenBank/DDBJ whole genome shotgun (WGS) entry which is preliminary data.</text>
</comment>
<dbReference type="Proteomes" id="UP000664169">
    <property type="component" value="Unassembled WGS sequence"/>
</dbReference>
<evidence type="ECO:0000256" key="1">
    <source>
        <dbReference type="SAM" id="MobiDB-lite"/>
    </source>
</evidence>
<keyword evidence="3" id="KW-1185">Reference proteome</keyword>
<name>A0A8H3F527_9LECA</name>
<reference evidence="2" key="1">
    <citation type="submission" date="2021-03" db="EMBL/GenBank/DDBJ databases">
        <authorList>
            <person name="Tagirdzhanova G."/>
        </authorList>
    </citation>
    <scope>NUCLEOTIDE SEQUENCE</scope>
</reference>
<dbReference type="InterPro" id="IPR011990">
    <property type="entry name" value="TPR-like_helical_dom_sf"/>
</dbReference>
<feature type="compositionally biased region" description="Polar residues" evidence="1">
    <location>
        <begin position="308"/>
        <end position="324"/>
    </location>
</feature>
<evidence type="ECO:0000313" key="3">
    <source>
        <dbReference type="Proteomes" id="UP000664169"/>
    </source>
</evidence>
<gene>
    <name evidence="2" type="ORF">GOMPHAMPRED_001429</name>
</gene>